<keyword evidence="3" id="KW-1185">Reference proteome</keyword>
<sequence length="155" mass="17192">MPNVAQQQRSSGTTKSAGIVGKSSISDRARRRRREASPEPLSKFKEHHLRPRAGKVIVQDFSDVVHTRFFAKLPADEQKLFDQATRLCATSAHVQECCLLDGGRKGHAYSKPLGRSGSHQWVNGAVHEILWDEVAQSGIDMPSWRTSGSIYPSKV</sequence>
<proteinExistence type="predicted"/>
<feature type="compositionally biased region" description="Polar residues" evidence="1">
    <location>
        <begin position="1"/>
        <end position="16"/>
    </location>
</feature>
<evidence type="ECO:0000256" key="1">
    <source>
        <dbReference type="SAM" id="MobiDB-lite"/>
    </source>
</evidence>
<organism evidence="2 3">
    <name type="scientific">Cryptococcus bacillisporus CA1873</name>
    <dbReference type="NCBI Taxonomy" id="1296111"/>
    <lineage>
        <taxon>Eukaryota</taxon>
        <taxon>Fungi</taxon>
        <taxon>Dikarya</taxon>
        <taxon>Basidiomycota</taxon>
        <taxon>Agaricomycotina</taxon>
        <taxon>Tremellomycetes</taxon>
        <taxon>Tremellales</taxon>
        <taxon>Cryptococcaceae</taxon>
        <taxon>Cryptococcus</taxon>
        <taxon>Cryptococcus gattii species complex</taxon>
    </lineage>
</organism>
<protein>
    <submittedName>
        <fullName evidence="2">Uncharacterized protein</fullName>
    </submittedName>
</protein>
<name>A0ABR5B9S7_CRYGA</name>
<accession>A0ABR5B9S7</accession>
<dbReference type="Proteomes" id="UP000053800">
    <property type="component" value="Unassembled WGS sequence"/>
</dbReference>
<evidence type="ECO:0000313" key="2">
    <source>
        <dbReference type="EMBL" id="KIR60331.1"/>
    </source>
</evidence>
<evidence type="ECO:0000313" key="3">
    <source>
        <dbReference type="Proteomes" id="UP000053800"/>
    </source>
</evidence>
<gene>
    <name evidence="2" type="ORF">I314_03622</name>
</gene>
<reference evidence="2 3" key="1">
    <citation type="submission" date="2015-01" db="EMBL/GenBank/DDBJ databases">
        <title>The Genome Sequence of Cryptococcus gattii CA1873.</title>
        <authorList>
            <consortium name="The Broad Institute Genomics Platform"/>
            <person name="Cuomo C."/>
            <person name="Litvintseva A."/>
            <person name="Chen Y."/>
            <person name="Heitman J."/>
            <person name="Sun S."/>
            <person name="Springer D."/>
            <person name="Dromer F."/>
            <person name="Young S."/>
            <person name="Zeng Q."/>
            <person name="Gargeya S."/>
            <person name="Abouelleil A."/>
            <person name="Alvarado L."/>
            <person name="Chapman S.B."/>
            <person name="Gainer-Dewar J."/>
            <person name="Goldberg J."/>
            <person name="Griggs A."/>
            <person name="Gujja S."/>
            <person name="Hansen M."/>
            <person name="Howarth C."/>
            <person name="Imamovic A."/>
            <person name="Larimer J."/>
            <person name="Murphy C."/>
            <person name="Naylor J."/>
            <person name="Pearson M."/>
            <person name="Priest M."/>
            <person name="Roberts A."/>
            <person name="Saif S."/>
            <person name="Shea T."/>
            <person name="Sykes S."/>
            <person name="Wortman J."/>
            <person name="Nusbaum C."/>
            <person name="Birren B."/>
        </authorList>
    </citation>
    <scope>NUCLEOTIDE SEQUENCE [LARGE SCALE GENOMIC DNA]</scope>
    <source>
        <strain evidence="2 3">CA1873</strain>
    </source>
</reference>
<dbReference type="EMBL" id="KN848897">
    <property type="protein sequence ID" value="KIR60331.1"/>
    <property type="molecule type" value="Genomic_DNA"/>
</dbReference>
<feature type="region of interest" description="Disordered" evidence="1">
    <location>
        <begin position="1"/>
        <end position="47"/>
    </location>
</feature>